<keyword evidence="2" id="KW-1185">Reference proteome</keyword>
<dbReference type="RefSeq" id="WP_344083232.1">
    <property type="nucleotide sequence ID" value="NZ_BAAALS010000018.1"/>
</dbReference>
<dbReference type="Gene3D" id="1.10.510.10">
    <property type="entry name" value="Transferase(Phosphotransferase) domain 1"/>
    <property type="match status" value="1"/>
</dbReference>
<dbReference type="Proteomes" id="UP001500655">
    <property type="component" value="Unassembled WGS sequence"/>
</dbReference>
<evidence type="ECO:0000313" key="1">
    <source>
        <dbReference type="EMBL" id="GAA1762419.1"/>
    </source>
</evidence>
<dbReference type="SUPFAM" id="SSF56112">
    <property type="entry name" value="Protein kinase-like (PK-like)"/>
    <property type="match status" value="1"/>
</dbReference>
<sequence length="304" mass="33547">MTVPFIPAKLAKAILFLRGEQDGTRWLSELPATLDRYQQAWGLRLEAISDGGAMSACALGTAADGSPIVLKVPVDAAAGQLEAELLRYWAPTGAVPAVLNQDPDTGVMVMERILPGDTAWPRNGIDDARRYGDLLTRLNAPNPNTPPSLKPMDEVIEMRLDWARERFTNPDHQHPKAQLDAAREVFSQLRDTLDRTQARVLHADLQAKNVLNDSNASYAIDPMGAVGDPNAEAALWIAIQDGPTSITQRINQLADHPLLDASRLAAWTFVLAIAEYRRYLPASARRIEEYLHTDHPPAHRTDPY</sequence>
<dbReference type="Pfam" id="PF04655">
    <property type="entry name" value="APH_6_hur"/>
    <property type="match status" value="1"/>
</dbReference>
<evidence type="ECO:0008006" key="3">
    <source>
        <dbReference type="Google" id="ProtNLM"/>
    </source>
</evidence>
<evidence type="ECO:0000313" key="2">
    <source>
        <dbReference type="Proteomes" id="UP001500655"/>
    </source>
</evidence>
<gene>
    <name evidence="1" type="ORF">GCM10009681_36910</name>
</gene>
<proteinExistence type="predicted"/>
<protein>
    <recommendedName>
        <fullName evidence="3">Aminoglycoside phosphotransferase</fullName>
    </recommendedName>
</protein>
<reference evidence="2" key="1">
    <citation type="journal article" date="2019" name="Int. J. Syst. Evol. Microbiol.">
        <title>The Global Catalogue of Microorganisms (GCM) 10K type strain sequencing project: providing services to taxonomists for standard genome sequencing and annotation.</title>
        <authorList>
            <consortium name="The Broad Institute Genomics Platform"/>
            <consortium name="The Broad Institute Genome Sequencing Center for Infectious Disease"/>
            <person name="Wu L."/>
            <person name="Ma J."/>
        </authorList>
    </citation>
    <scope>NUCLEOTIDE SEQUENCE [LARGE SCALE GENOMIC DNA]</scope>
    <source>
        <strain evidence="2">JCM 13249</strain>
    </source>
</reference>
<dbReference type="InterPro" id="IPR011009">
    <property type="entry name" value="Kinase-like_dom_sf"/>
</dbReference>
<dbReference type="EMBL" id="BAAALS010000018">
    <property type="protein sequence ID" value="GAA1762419.1"/>
    <property type="molecule type" value="Genomic_DNA"/>
</dbReference>
<organism evidence="1 2">
    <name type="scientific">Luedemannella helvata</name>
    <dbReference type="NCBI Taxonomy" id="349315"/>
    <lineage>
        <taxon>Bacteria</taxon>
        <taxon>Bacillati</taxon>
        <taxon>Actinomycetota</taxon>
        <taxon>Actinomycetes</taxon>
        <taxon>Micromonosporales</taxon>
        <taxon>Micromonosporaceae</taxon>
        <taxon>Luedemannella</taxon>
    </lineage>
</organism>
<comment type="caution">
    <text evidence="1">The sequence shown here is derived from an EMBL/GenBank/DDBJ whole genome shotgun (WGS) entry which is preliminary data.</text>
</comment>
<name>A0ABP4WWX7_9ACTN</name>
<dbReference type="InterPro" id="IPR006748">
    <property type="entry name" value="NH2Glyco/OHUrea_AB-resist_kin"/>
</dbReference>
<accession>A0ABP4WWX7</accession>